<dbReference type="EMBL" id="CAJOAY010001229">
    <property type="protein sequence ID" value="CAF3813762.1"/>
    <property type="molecule type" value="Genomic_DNA"/>
</dbReference>
<dbReference type="SMART" id="SM00184">
    <property type="entry name" value="RING"/>
    <property type="match status" value="1"/>
</dbReference>
<dbReference type="Proteomes" id="UP000663845">
    <property type="component" value="Unassembled WGS sequence"/>
</dbReference>
<dbReference type="InterPro" id="IPR009057">
    <property type="entry name" value="Homeodomain-like_sf"/>
</dbReference>
<keyword evidence="1" id="KW-0563">Paired box</keyword>
<dbReference type="InterPro" id="IPR001523">
    <property type="entry name" value="Paired_dom"/>
</dbReference>
<dbReference type="PROSITE" id="PS51057">
    <property type="entry name" value="PAIRED_2"/>
    <property type="match status" value="1"/>
</dbReference>
<dbReference type="CDD" id="cd16454">
    <property type="entry name" value="RING-H2_PA-TM-RING"/>
    <property type="match status" value="1"/>
</dbReference>
<dbReference type="InterPro" id="IPR001841">
    <property type="entry name" value="Znf_RING"/>
</dbReference>
<evidence type="ECO:0000313" key="11">
    <source>
        <dbReference type="EMBL" id="CAF3547532.1"/>
    </source>
</evidence>
<dbReference type="Pfam" id="PF00292">
    <property type="entry name" value="PAX"/>
    <property type="match status" value="1"/>
</dbReference>
<reference evidence="9" key="1">
    <citation type="submission" date="2021-02" db="EMBL/GenBank/DDBJ databases">
        <authorList>
            <person name="Nowell W R."/>
        </authorList>
    </citation>
    <scope>NUCLEOTIDE SEQUENCE</scope>
</reference>
<comment type="caution">
    <text evidence="9">The sequence shown here is derived from an EMBL/GenBank/DDBJ whole genome shotgun (WGS) entry which is preliminary data.</text>
</comment>
<feature type="compositionally biased region" description="Low complexity" evidence="5">
    <location>
        <begin position="93"/>
        <end position="106"/>
    </location>
</feature>
<dbReference type="GO" id="GO:0061630">
    <property type="term" value="F:ubiquitin protein ligase activity"/>
    <property type="evidence" value="ECO:0007669"/>
    <property type="project" value="TreeGrafter"/>
</dbReference>
<evidence type="ECO:0000256" key="5">
    <source>
        <dbReference type="SAM" id="MobiDB-lite"/>
    </source>
</evidence>
<feature type="compositionally biased region" description="Low complexity" evidence="5">
    <location>
        <begin position="193"/>
        <end position="205"/>
    </location>
</feature>
<dbReference type="Proteomes" id="UP000663844">
    <property type="component" value="Unassembled WGS sequence"/>
</dbReference>
<evidence type="ECO:0000313" key="13">
    <source>
        <dbReference type="EMBL" id="CAF3895436.1"/>
    </source>
</evidence>
<dbReference type="Proteomes" id="UP000663860">
    <property type="component" value="Unassembled WGS sequence"/>
</dbReference>
<dbReference type="Gene3D" id="1.10.10.10">
    <property type="entry name" value="Winged helix-like DNA-binding domain superfamily/Winged helix DNA-binding domain"/>
    <property type="match status" value="1"/>
</dbReference>
<dbReference type="Proteomes" id="UP000663881">
    <property type="component" value="Unassembled WGS sequence"/>
</dbReference>
<dbReference type="OrthoDB" id="8062037at2759"/>
<dbReference type="Proteomes" id="UP000663868">
    <property type="component" value="Unassembled WGS sequence"/>
</dbReference>
<dbReference type="SUPFAM" id="SSF57850">
    <property type="entry name" value="RING/U-box"/>
    <property type="match status" value="1"/>
</dbReference>
<evidence type="ECO:0000313" key="8">
    <source>
        <dbReference type="EMBL" id="CAF0764378.1"/>
    </source>
</evidence>
<accession>A0A813U3M4</accession>
<evidence type="ECO:0000313" key="9">
    <source>
        <dbReference type="EMBL" id="CAF0820529.1"/>
    </source>
</evidence>
<dbReference type="PROSITE" id="PS50089">
    <property type="entry name" value="ZF_RING_2"/>
    <property type="match status" value="1"/>
</dbReference>
<dbReference type="GO" id="GO:0006511">
    <property type="term" value="P:ubiquitin-dependent protein catabolic process"/>
    <property type="evidence" value="ECO:0007669"/>
    <property type="project" value="TreeGrafter"/>
</dbReference>
<feature type="domain" description="RING-type" evidence="6">
    <location>
        <begin position="322"/>
        <end position="363"/>
    </location>
</feature>
<dbReference type="InterPro" id="IPR013083">
    <property type="entry name" value="Znf_RING/FYVE/PHD"/>
</dbReference>
<dbReference type="InterPro" id="IPR051826">
    <property type="entry name" value="E3_ubiquitin-ligase_domain"/>
</dbReference>
<evidence type="ECO:0000256" key="4">
    <source>
        <dbReference type="PROSITE-ProRule" id="PRU00175"/>
    </source>
</evidence>
<keyword evidence="2 4" id="KW-0863">Zinc-finger</keyword>
<dbReference type="EMBL" id="CAJNON010000029">
    <property type="protein sequence ID" value="CAF0820529.1"/>
    <property type="molecule type" value="Genomic_DNA"/>
</dbReference>
<dbReference type="InterPro" id="IPR036388">
    <property type="entry name" value="WH-like_DNA-bd_sf"/>
</dbReference>
<protein>
    <recommendedName>
        <fullName evidence="15">RING-type domain-containing protein</fullName>
    </recommendedName>
</protein>
<sequence>MMTVTENTANTMSQTIDHNNYAINRSYSTIYDYRHHNPWEKPTYPTFHHHHQSPLYSTGNISSINKSYQSPSFDTIPNLNNTNPNFYRRHTESTLPTSSSIYSSTPNQPSTIPFNYSQPSPELFFGWNNGSSLMRTHSAISYPDYPGSTSYPSYNPISTSNDKSRVPQMASNNLYPPFFNLLPPMNFSLLPSSSSSSSSSSSIPNHTMSKRSIPSKINKRPRLTAHIRSEILKLKSNKPTIFVWEIQQNLLQNGICTAQTLPNASTIQRVLNESSKPSLTIKEEPKLNVNLQTIFNTSSPVTICLSPSRSPTLSDGESVSECSICLESYRSGQEVSILACSHEYHSSCIGEWMLKNRSCPMCRKDIHNQPQFVTLLI</sequence>
<dbReference type="GO" id="GO:0003677">
    <property type="term" value="F:DNA binding"/>
    <property type="evidence" value="ECO:0007669"/>
    <property type="project" value="InterPro"/>
</dbReference>
<dbReference type="AlphaFoldDB" id="A0A813U3M4"/>
<feature type="domain" description="Paired" evidence="7">
    <location>
        <begin position="141"/>
        <end position="274"/>
    </location>
</feature>
<dbReference type="EMBL" id="CAJOBB010000074">
    <property type="protein sequence ID" value="CAF3547532.1"/>
    <property type="molecule type" value="Genomic_DNA"/>
</dbReference>
<dbReference type="Pfam" id="PF13639">
    <property type="entry name" value="zf-RING_2"/>
    <property type="match status" value="1"/>
</dbReference>
<feature type="region of interest" description="Disordered" evidence="5">
    <location>
        <begin position="69"/>
        <end position="106"/>
    </location>
</feature>
<evidence type="ECO:0000256" key="2">
    <source>
        <dbReference type="ARBA" id="ARBA00022771"/>
    </source>
</evidence>
<dbReference type="Proteomes" id="UP000663891">
    <property type="component" value="Unassembled WGS sequence"/>
</dbReference>
<dbReference type="EMBL" id="CAJNOG010000066">
    <property type="protein sequence ID" value="CAF0879504.1"/>
    <property type="molecule type" value="Genomic_DNA"/>
</dbReference>
<dbReference type="GO" id="GO:0008270">
    <property type="term" value="F:zinc ion binding"/>
    <property type="evidence" value="ECO:0007669"/>
    <property type="project" value="UniProtKB-KW"/>
</dbReference>
<dbReference type="EMBL" id="CAJNOE010000028">
    <property type="protein sequence ID" value="CAF0764378.1"/>
    <property type="molecule type" value="Genomic_DNA"/>
</dbReference>
<feature type="compositionally biased region" description="Polar residues" evidence="5">
    <location>
        <begin position="69"/>
        <end position="85"/>
    </location>
</feature>
<feature type="region of interest" description="Disordered" evidence="5">
    <location>
        <begin position="193"/>
        <end position="220"/>
    </location>
</feature>
<dbReference type="EMBL" id="CAJOAZ010002109">
    <property type="protein sequence ID" value="CAF3895436.1"/>
    <property type="molecule type" value="Genomic_DNA"/>
</dbReference>
<dbReference type="PANTHER" id="PTHR22765">
    <property type="entry name" value="RING FINGER AND PROTEASE ASSOCIATED DOMAIN-CONTAINING"/>
    <property type="match status" value="1"/>
</dbReference>
<evidence type="ECO:0000313" key="10">
    <source>
        <dbReference type="EMBL" id="CAF0879504.1"/>
    </source>
</evidence>
<evidence type="ECO:0000259" key="6">
    <source>
        <dbReference type="PROSITE" id="PS50089"/>
    </source>
</evidence>
<proteinExistence type="predicted"/>
<evidence type="ECO:0008006" key="15">
    <source>
        <dbReference type="Google" id="ProtNLM"/>
    </source>
</evidence>
<evidence type="ECO:0000313" key="12">
    <source>
        <dbReference type="EMBL" id="CAF3813762.1"/>
    </source>
</evidence>
<dbReference type="GO" id="GO:0006355">
    <property type="term" value="P:regulation of DNA-templated transcription"/>
    <property type="evidence" value="ECO:0007669"/>
    <property type="project" value="InterPro"/>
</dbReference>
<dbReference type="SUPFAM" id="SSF46689">
    <property type="entry name" value="Homeodomain-like"/>
    <property type="match status" value="1"/>
</dbReference>
<name>A0A813U3M4_9BILA</name>
<organism evidence="9 14">
    <name type="scientific">Adineta steineri</name>
    <dbReference type="NCBI Taxonomy" id="433720"/>
    <lineage>
        <taxon>Eukaryota</taxon>
        <taxon>Metazoa</taxon>
        <taxon>Spiralia</taxon>
        <taxon>Gnathifera</taxon>
        <taxon>Rotifera</taxon>
        <taxon>Eurotatoria</taxon>
        <taxon>Bdelloidea</taxon>
        <taxon>Adinetida</taxon>
        <taxon>Adinetidae</taxon>
        <taxon>Adineta</taxon>
    </lineage>
</organism>
<dbReference type="Gene3D" id="3.30.40.10">
    <property type="entry name" value="Zinc/RING finger domain, C3HC4 (zinc finger)"/>
    <property type="match status" value="1"/>
</dbReference>
<evidence type="ECO:0000259" key="7">
    <source>
        <dbReference type="PROSITE" id="PS51057"/>
    </source>
</evidence>
<keyword evidence="3" id="KW-0862">Zinc</keyword>
<keyword evidence="2 4" id="KW-0479">Metal-binding</keyword>
<evidence type="ECO:0000256" key="3">
    <source>
        <dbReference type="ARBA" id="ARBA00022833"/>
    </source>
</evidence>
<evidence type="ECO:0000256" key="1">
    <source>
        <dbReference type="ARBA" id="ARBA00022724"/>
    </source>
</evidence>
<gene>
    <name evidence="8" type="ORF">IZO911_LOCUS4907</name>
    <name evidence="10" type="ORF">JYZ213_LOCUS9409</name>
    <name evidence="11" type="ORF">KXQ929_LOCUS2484</name>
    <name evidence="12" type="ORF">OKA104_LOCUS19228</name>
    <name evidence="13" type="ORF">OXD698_LOCUS23647</name>
    <name evidence="9" type="ORF">VCS650_LOCUS5046</name>
</gene>
<evidence type="ECO:0000313" key="14">
    <source>
        <dbReference type="Proteomes" id="UP000663891"/>
    </source>
</evidence>